<proteinExistence type="predicted"/>
<feature type="signal peptide" evidence="1">
    <location>
        <begin position="1"/>
        <end position="21"/>
    </location>
</feature>
<dbReference type="InterPro" id="IPR009739">
    <property type="entry name" value="LprI-like_N"/>
</dbReference>
<comment type="caution">
    <text evidence="3">The sequence shown here is derived from an EMBL/GenBank/DDBJ whole genome shotgun (WGS) entry which is preliminary data.</text>
</comment>
<evidence type="ECO:0000256" key="1">
    <source>
        <dbReference type="SAM" id="SignalP"/>
    </source>
</evidence>
<dbReference type="Proteomes" id="UP000295645">
    <property type="component" value="Unassembled WGS sequence"/>
</dbReference>
<evidence type="ECO:0000313" key="4">
    <source>
        <dbReference type="Proteomes" id="UP000295645"/>
    </source>
</evidence>
<name>A0A4R3YS43_9GAMM</name>
<evidence type="ECO:0000259" key="2">
    <source>
        <dbReference type="Pfam" id="PF07007"/>
    </source>
</evidence>
<dbReference type="Gene3D" id="1.20.1270.180">
    <property type="match status" value="1"/>
</dbReference>
<keyword evidence="4" id="KW-1185">Reference proteome</keyword>
<dbReference type="AlphaFoldDB" id="A0A4R3YS43"/>
<evidence type="ECO:0000313" key="3">
    <source>
        <dbReference type="EMBL" id="TCV93873.1"/>
    </source>
</evidence>
<dbReference type="PANTHER" id="PTHR39176:SF1">
    <property type="entry name" value="PERIPLASMIC PROTEIN"/>
    <property type="match status" value="1"/>
</dbReference>
<dbReference type="PANTHER" id="PTHR39176">
    <property type="entry name" value="PERIPLASMIC PROTEIN-RELATED"/>
    <property type="match status" value="1"/>
</dbReference>
<dbReference type="Pfam" id="PF07007">
    <property type="entry name" value="LprI"/>
    <property type="match status" value="1"/>
</dbReference>
<dbReference type="EMBL" id="SMCS01000004">
    <property type="protein sequence ID" value="TCV93873.1"/>
    <property type="molecule type" value="Genomic_DNA"/>
</dbReference>
<dbReference type="OrthoDB" id="7340239at2"/>
<gene>
    <name evidence="3" type="ORF">EC912_10467</name>
</gene>
<sequence length="134" mass="14897">MRMLFTCFALIAVLPVATAQADDCASAMSQSAMNMCADQAYKKTDAELNTVYRQITSRLKDDKEKTKLLLVAQKNWLAFRDAECTFTTSASAQGSIYPMLVAQCRDGLTRRRIDDLKGYMTCEEGDMSCPVPSK</sequence>
<feature type="chain" id="PRO_5020610821" evidence="1">
    <location>
        <begin position="22"/>
        <end position="134"/>
    </location>
</feature>
<reference evidence="3 4" key="1">
    <citation type="submission" date="2019-03" db="EMBL/GenBank/DDBJ databases">
        <title>Above-ground endophytic microbial communities from plants in different locations in the United States.</title>
        <authorList>
            <person name="Frank C."/>
        </authorList>
    </citation>
    <scope>NUCLEOTIDE SEQUENCE [LARGE SCALE GENOMIC DNA]</scope>
    <source>
        <strain evidence="3 4">LP_13_YM</strain>
    </source>
</reference>
<protein>
    <submittedName>
        <fullName evidence="3">Uncharacterized protein YecT (DUF1311 family)</fullName>
    </submittedName>
</protein>
<keyword evidence="1" id="KW-0732">Signal</keyword>
<accession>A0A4R3YS43</accession>
<feature type="domain" description="Lysozyme inhibitor LprI-like N-terminal" evidence="2">
    <location>
        <begin position="24"/>
        <end position="116"/>
    </location>
</feature>
<organism evidence="3 4">
    <name type="scientific">Luteibacter rhizovicinus</name>
    <dbReference type="NCBI Taxonomy" id="242606"/>
    <lineage>
        <taxon>Bacteria</taxon>
        <taxon>Pseudomonadati</taxon>
        <taxon>Pseudomonadota</taxon>
        <taxon>Gammaproteobacteria</taxon>
        <taxon>Lysobacterales</taxon>
        <taxon>Rhodanobacteraceae</taxon>
        <taxon>Luteibacter</taxon>
    </lineage>
</organism>